<organism evidence="3 4">
    <name type="scientific">Echeneis naucrates</name>
    <name type="common">Live sharksucker</name>
    <dbReference type="NCBI Taxonomy" id="173247"/>
    <lineage>
        <taxon>Eukaryota</taxon>
        <taxon>Metazoa</taxon>
        <taxon>Chordata</taxon>
        <taxon>Craniata</taxon>
        <taxon>Vertebrata</taxon>
        <taxon>Euteleostomi</taxon>
        <taxon>Actinopterygii</taxon>
        <taxon>Neopterygii</taxon>
        <taxon>Teleostei</taxon>
        <taxon>Neoteleostei</taxon>
        <taxon>Acanthomorphata</taxon>
        <taxon>Carangaria</taxon>
        <taxon>Carangiformes</taxon>
        <taxon>Echeneidae</taxon>
        <taxon>Echeneis</taxon>
    </lineage>
</organism>
<reference evidence="3" key="3">
    <citation type="submission" date="2025-09" db="UniProtKB">
        <authorList>
            <consortium name="Ensembl"/>
        </authorList>
    </citation>
    <scope>IDENTIFICATION</scope>
</reference>
<evidence type="ECO:0000259" key="2">
    <source>
        <dbReference type="PROSITE" id="PS51934"/>
    </source>
</evidence>
<sequence>MKILILAALITLSVVILTEVDGYNFGDIISVNKQRCKITYKHFAIYVGKEPMKDKDPEQDIFHRTGKKKSPKDCGFGKLSELNNPVVDNYLDDILKDEGKPAVLNTTLIKARIEQWYNNCGDYAVRRNNCEHLATHVRYGYNVSKQKGTCAEWLCNLNVIKSCEEFKIRMKALNDNEEDGPSCNN</sequence>
<protein>
    <recommendedName>
        <fullName evidence="2">LRAT domain-containing protein</fullName>
    </recommendedName>
</protein>
<evidence type="ECO:0000313" key="4">
    <source>
        <dbReference type="Proteomes" id="UP000472264"/>
    </source>
</evidence>
<evidence type="ECO:0000256" key="1">
    <source>
        <dbReference type="SAM" id="SignalP"/>
    </source>
</evidence>
<feature type="signal peptide" evidence="1">
    <location>
        <begin position="1"/>
        <end position="22"/>
    </location>
</feature>
<dbReference type="AlphaFoldDB" id="A0A665TGB4"/>
<feature type="chain" id="PRO_5025490244" description="LRAT domain-containing protein" evidence="1">
    <location>
        <begin position="23"/>
        <end position="185"/>
    </location>
</feature>
<dbReference type="Proteomes" id="UP000472264">
    <property type="component" value="Chromosome 6"/>
</dbReference>
<dbReference type="OMA" id="SNEERIM"/>
<dbReference type="InterPro" id="IPR007053">
    <property type="entry name" value="LRAT_dom"/>
</dbReference>
<dbReference type="PROSITE" id="PS51934">
    <property type="entry name" value="LRAT"/>
    <property type="match status" value="1"/>
</dbReference>
<keyword evidence="4" id="KW-1185">Reference proteome</keyword>
<reference evidence="3" key="2">
    <citation type="submission" date="2025-08" db="UniProtKB">
        <authorList>
            <consortium name="Ensembl"/>
        </authorList>
    </citation>
    <scope>IDENTIFICATION</scope>
</reference>
<accession>A0A665TGB4</accession>
<name>A0A665TGB4_ECHNA</name>
<dbReference type="InParanoid" id="A0A665TGB4"/>
<feature type="domain" description="LRAT" evidence="2">
    <location>
        <begin position="32"/>
        <end position="146"/>
    </location>
</feature>
<evidence type="ECO:0000313" key="3">
    <source>
        <dbReference type="Ensembl" id="ENSENLP00000005087.1"/>
    </source>
</evidence>
<reference evidence="3" key="1">
    <citation type="submission" date="2021-04" db="EMBL/GenBank/DDBJ databases">
        <authorList>
            <consortium name="Wellcome Sanger Institute Data Sharing"/>
        </authorList>
    </citation>
    <scope>NUCLEOTIDE SEQUENCE [LARGE SCALE GENOMIC DNA]</scope>
</reference>
<dbReference type="Ensembl" id="ENSENLT00000005349.1">
    <property type="protein sequence ID" value="ENSENLP00000005087.1"/>
    <property type="gene ID" value="ENSENLG00000002521.1"/>
</dbReference>
<proteinExistence type="predicted"/>
<keyword evidence="1" id="KW-0732">Signal</keyword>
<dbReference type="Gene3D" id="3.90.1720.10">
    <property type="entry name" value="endopeptidase domain like (from Nostoc punctiforme)"/>
    <property type="match status" value="1"/>
</dbReference>
<dbReference type="Pfam" id="PF04970">
    <property type="entry name" value="LRAT"/>
    <property type="match status" value="1"/>
</dbReference>